<dbReference type="InterPro" id="IPR036388">
    <property type="entry name" value="WH-like_DNA-bd_sf"/>
</dbReference>
<protein>
    <submittedName>
        <fullName evidence="7">RNA polymerase sigma-70 factor</fullName>
    </submittedName>
</protein>
<dbReference type="SUPFAM" id="SSF88946">
    <property type="entry name" value="Sigma2 domain of RNA polymerase sigma factors"/>
    <property type="match status" value="1"/>
</dbReference>
<evidence type="ECO:0000259" key="6">
    <source>
        <dbReference type="Pfam" id="PF08281"/>
    </source>
</evidence>
<keyword evidence="4" id="KW-0804">Transcription</keyword>
<dbReference type="RefSeq" id="WP_341843774.1">
    <property type="nucleotide sequence ID" value="NZ_CP149792.1"/>
</dbReference>
<dbReference type="NCBIfam" id="TIGR02937">
    <property type="entry name" value="sigma70-ECF"/>
    <property type="match status" value="1"/>
</dbReference>
<comment type="similarity">
    <text evidence="1">Belongs to the sigma-70 factor family. ECF subfamily.</text>
</comment>
<dbReference type="PANTHER" id="PTHR43133:SF46">
    <property type="entry name" value="RNA POLYMERASE SIGMA-70 FACTOR ECF SUBFAMILY"/>
    <property type="match status" value="1"/>
</dbReference>
<sequence length="204" mass="23480">MVTFAGDIRFIINHTPTYNEDELFRMLLAGKEEAFDAIYDRYALPLLNAAYKRLQSKEEAKEVVQEVFIGLFLKKDAIRHAGNLSGYLFTALRNKVLDIIKTDLLHASHHQQMRLLQSPHTEIDHQLEEKELEISIRKAIAQLPDKCREAFLLSRYEGLSYKEIAGILKVSVNTVEKHVGKALRLLRLQLNDTGLLLLLLLLFR</sequence>
<name>A0ABZ2ZAB2_9BACT</name>
<dbReference type="InterPro" id="IPR013249">
    <property type="entry name" value="RNA_pol_sigma70_r4_t2"/>
</dbReference>
<dbReference type="CDD" id="cd06171">
    <property type="entry name" value="Sigma70_r4"/>
    <property type="match status" value="1"/>
</dbReference>
<feature type="domain" description="RNA polymerase sigma factor 70 region 4 type 2" evidence="6">
    <location>
        <begin position="135"/>
        <end position="186"/>
    </location>
</feature>
<dbReference type="InterPro" id="IPR014284">
    <property type="entry name" value="RNA_pol_sigma-70_dom"/>
</dbReference>
<keyword evidence="3" id="KW-0731">Sigma factor</keyword>
<keyword evidence="8" id="KW-1185">Reference proteome</keyword>
<dbReference type="InterPro" id="IPR013325">
    <property type="entry name" value="RNA_pol_sigma_r2"/>
</dbReference>
<dbReference type="SUPFAM" id="SSF88659">
    <property type="entry name" value="Sigma3 and sigma4 domains of RNA polymerase sigma factors"/>
    <property type="match status" value="1"/>
</dbReference>
<feature type="domain" description="RNA polymerase sigma-70 region 2" evidence="5">
    <location>
        <begin position="38"/>
        <end position="101"/>
    </location>
</feature>
<evidence type="ECO:0000313" key="7">
    <source>
        <dbReference type="EMBL" id="WZN49200.1"/>
    </source>
</evidence>
<dbReference type="InterPro" id="IPR039425">
    <property type="entry name" value="RNA_pol_sigma-70-like"/>
</dbReference>
<dbReference type="Proteomes" id="UP001449657">
    <property type="component" value="Chromosome"/>
</dbReference>
<dbReference type="InterPro" id="IPR013324">
    <property type="entry name" value="RNA_pol_sigma_r3/r4-like"/>
</dbReference>
<dbReference type="Pfam" id="PF04542">
    <property type="entry name" value="Sigma70_r2"/>
    <property type="match status" value="1"/>
</dbReference>
<evidence type="ECO:0000256" key="1">
    <source>
        <dbReference type="ARBA" id="ARBA00010641"/>
    </source>
</evidence>
<dbReference type="NCBIfam" id="TIGR02985">
    <property type="entry name" value="Sig70_bacteroi1"/>
    <property type="match status" value="1"/>
</dbReference>
<evidence type="ECO:0000256" key="4">
    <source>
        <dbReference type="ARBA" id="ARBA00023163"/>
    </source>
</evidence>
<dbReference type="PANTHER" id="PTHR43133">
    <property type="entry name" value="RNA POLYMERASE ECF-TYPE SIGMA FACTO"/>
    <property type="match status" value="1"/>
</dbReference>
<keyword evidence="2" id="KW-0805">Transcription regulation</keyword>
<reference evidence="7 8" key="1">
    <citation type="submission" date="2024-03" db="EMBL/GenBank/DDBJ databases">
        <title>Chitinophaga caseinilytica sp. nov., a casein hydrolysing bacterium isolated from forest soil.</title>
        <authorList>
            <person name="Lee D.S."/>
            <person name="Han D.M."/>
            <person name="Baek J.H."/>
            <person name="Choi D.G."/>
            <person name="Jeon J.H."/>
            <person name="Jeon C.O."/>
        </authorList>
    </citation>
    <scope>NUCLEOTIDE SEQUENCE [LARGE SCALE GENOMIC DNA]</scope>
    <source>
        <strain evidence="7 8">KACC 19118</strain>
    </source>
</reference>
<accession>A0ABZ2ZAB2</accession>
<evidence type="ECO:0000259" key="5">
    <source>
        <dbReference type="Pfam" id="PF04542"/>
    </source>
</evidence>
<evidence type="ECO:0000313" key="8">
    <source>
        <dbReference type="Proteomes" id="UP001449657"/>
    </source>
</evidence>
<evidence type="ECO:0000256" key="2">
    <source>
        <dbReference type="ARBA" id="ARBA00023015"/>
    </source>
</evidence>
<dbReference type="InterPro" id="IPR014327">
    <property type="entry name" value="RNA_pol_sigma70_bacteroid"/>
</dbReference>
<dbReference type="Gene3D" id="1.10.1740.10">
    <property type="match status" value="1"/>
</dbReference>
<dbReference type="EMBL" id="CP150096">
    <property type="protein sequence ID" value="WZN49200.1"/>
    <property type="molecule type" value="Genomic_DNA"/>
</dbReference>
<dbReference type="Pfam" id="PF08281">
    <property type="entry name" value="Sigma70_r4_2"/>
    <property type="match status" value="1"/>
</dbReference>
<evidence type="ECO:0000256" key="3">
    <source>
        <dbReference type="ARBA" id="ARBA00023082"/>
    </source>
</evidence>
<organism evidence="7 8">
    <name type="scientific">Chitinophaga caseinilytica</name>
    <dbReference type="NCBI Taxonomy" id="2267521"/>
    <lineage>
        <taxon>Bacteria</taxon>
        <taxon>Pseudomonadati</taxon>
        <taxon>Bacteroidota</taxon>
        <taxon>Chitinophagia</taxon>
        <taxon>Chitinophagales</taxon>
        <taxon>Chitinophagaceae</taxon>
        <taxon>Chitinophaga</taxon>
    </lineage>
</organism>
<dbReference type="InterPro" id="IPR007627">
    <property type="entry name" value="RNA_pol_sigma70_r2"/>
</dbReference>
<dbReference type="Gene3D" id="1.10.10.10">
    <property type="entry name" value="Winged helix-like DNA-binding domain superfamily/Winged helix DNA-binding domain"/>
    <property type="match status" value="1"/>
</dbReference>
<proteinExistence type="inferred from homology"/>
<gene>
    <name evidence="7" type="ORF">WJU22_13040</name>
</gene>